<name>A0A061AZW0_RHOTO</name>
<evidence type="ECO:0000313" key="1">
    <source>
        <dbReference type="EMBL" id="CDR43064.1"/>
    </source>
</evidence>
<gene>
    <name evidence="1" type="ORF">RHTO0S_07e07646g</name>
</gene>
<reference evidence="1" key="1">
    <citation type="journal article" date="2014" name="Genome Announc.">
        <title>Draft genome sequence of Rhodosporidium toruloides CECT1137, an oleaginous yeast of biotechnological interest.</title>
        <authorList>
            <person name="Morin N."/>
            <person name="Calcas X."/>
            <person name="Devillers H."/>
            <person name="Durrens P."/>
            <person name="Sherman D.J."/>
            <person name="Nicaud J.-M."/>
            <person name="Neuveglise C."/>
        </authorList>
    </citation>
    <scope>NUCLEOTIDE SEQUENCE</scope>
    <source>
        <strain evidence="1">CECT1137</strain>
    </source>
</reference>
<dbReference type="EMBL" id="LK052942">
    <property type="protein sequence ID" value="CDR43064.1"/>
    <property type="molecule type" value="Genomic_DNA"/>
</dbReference>
<proteinExistence type="predicted"/>
<dbReference type="AlphaFoldDB" id="A0A061AZW0"/>
<organism evidence="1">
    <name type="scientific">Rhodotorula toruloides</name>
    <name type="common">Yeast</name>
    <name type="synonym">Rhodosporidium toruloides</name>
    <dbReference type="NCBI Taxonomy" id="5286"/>
    <lineage>
        <taxon>Eukaryota</taxon>
        <taxon>Fungi</taxon>
        <taxon>Dikarya</taxon>
        <taxon>Basidiomycota</taxon>
        <taxon>Pucciniomycotina</taxon>
        <taxon>Microbotryomycetes</taxon>
        <taxon>Sporidiobolales</taxon>
        <taxon>Sporidiobolaceae</taxon>
        <taxon>Rhodotorula</taxon>
    </lineage>
</organism>
<protein>
    <submittedName>
        <fullName evidence="1">RHTO0S07e07646g1_1</fullName>
    </submittedName>
</protein>
<sequence>MGRPGNRLMCFMRLPGRLYIPLPFLPRRRPCNLSLHPVTRASGRSRTERQECAERA</sequence>
<accession>A0A061AZW0</accession>